<evidence type="ECO:0000259" key="9">
    <source>
        <dbReference type="Pfam" id="PF00857"/>
    </source>
</evidence>
<dbReference type="CDD" id="cd01011">
    <property type="entry name" value="nicotinamidase"/>
    <property type="match status" value="1"/>
</dbReference>
<keyword evidence="4" id="KW-0378">Hydrolase</keyword>
<evidence type="ECO:0000256" key="6">
    <source>
        <dbReference type="ARBA" id="ARBA00039017"/>
    </source>
</evidence>
<evidence type="ECO:0000256" key="8">
    <source>
        <dbReference type="ARBA" id="ARBA00072277"/>
    </source>
</evidence>
<evidence type="ECO:0000313" key="10">
    <source>
        <dbReference type="EMBL" id="ANJ72345.1"/>
    </source>
</evidence>
<gene>
    <name evidence="10" type="ORF">A9Y76_07630</name>
</gene>
<name>A0A191ZW11_9RALS</name>
<dbReference type="EMBL" id="CP016022">
    <property type="protein sequence ID" value="ANJ72345.1"/>
    <property type="molecule type" value="Genomic_DNA"/>
</dbReference>
<dbReference type="Proteomes" id="UP000078572">
    <property type="component" value="Chromosome 1"/>
</dbReference>
<dbReference type="STRING" id="190721.ACS15_1671"/>
<comment type="pathway">
    <text evidence="5">Cofactor biosynthesis; nicotinate biosynthesis; nicotinate from nicotinamide: step 1/1.</text>
</comment>
<dbReference type="Gene3D" id="3.40.50.850">
    <property type="entry name" value="Isochorismatase-like"/>
    <property type="match status" value="1"/>
</dbReference>
<dbReference type="NCBIfam" id="NF008623">
    <property type="entry name" value="PRK11609.1"/>
    <property type="match status" value="1"/>
</dbReference>
<evidence type="ECO:0000256" key="1">
    <source>
        <dbReference type="ARBA" id="ARBA00006336"/>
    </source>
</evidence>
<sequence>MQLTPTDCLLIIDVQNDFLPGGALAVPDGDQVIPVVNRLAKAFGPLARTVLTQDWHPREHVSFAVNHPGKQPFGTIDLPYGQQVLWPVHCVQHGTGAALADRLDVPHAQLIVRKGHHPHIDSYSAFFEADRKTPTGLLGYLRELGIKRVFCVGLATDFCVAWSALDARAAGLDVAVIEDACRAIDLNGSLAQAWQHMTDAGIARLQSHEVLNG</sequence>
<dbReference type="InterPro" id="IPR052347">
    <property type="entry name" value="Isochorismatase_Nicotinamidase"/>
</dbReference>
<dbReference type="PANTHER" id="PTHR11080">
    <property type="entry name" value="PYRAZINAMIDASE/NICOTINAMIDASE"/>
    <property type="match status" value="1"/>
</dbReference>
<dbReference type="PANTHER" id="PTHR11080:SF2">
    <property type="entry name" value="LD05707P"/>
    <property type="match status" value="1"/>
</dbReference>
<dbReference type="AlphaFoldDB" id="A0A191ZW11"/>
<dbReference type="EC" id="3.5.1.19" evidence="6"/>
<evidence type="ECO:0000256" key="5">
    <source>
        <dbReference type="ARBA" id="ARBA00037900"/>
    </source>
</evidence>
<dbReference type="InterPro" id="IPR036380">
    <property type="entry name" value="Isochorismatase-like_sf"/>
</dbReference>
<evidence type="ECO:0000256" key="2">
    <source>
        <dbReference type="ARBA" id="ARBA00022642"/>
    </source>
</evidence>
<keyword evidence="2" id="KW-0662">Pyridine nucleotide biosynthesis</keyword>
<keyword evidence="3" id="KW-0479">Metal-binding</keyword>
<protein>
    <recommendedName>
        <fullName evidence="8">Nicotinamidase</fullName>
        <ecNumber evidence="6">3.5.1.19</ecNumber>
    </recommendedName>
    <alternativeName>
        <fullName evidence="7">Nicotinamide deamidase</fullName>
    </alternativeName>
</protein>
<evidence type="ECO:0000256" key="4">
    <source>
        <dbReference type="ARBA" id="ARBA00022801"/>
    </source>
</evidence>
<dbReference type="GeneID" id="61525888"/>
<dbReference type="GO" id="GO:0019363">
    <property type="term" value="P:pyridine nucleotide biosynthetic process"/>
    <property type="evidence" value="ECO:0007669"/>
    <property type="project" value="UniProtKB-KW"/>
</dbReference>
<reference evidence="11" key="1">
    <citation type="submission" date="2016-06" db="EMBL/GenBank/DDBJ databases">
        <authorList>
            <person name="Xu Y."/>
            <person name="Nagy A."/>
            <person name="Yan X."/>
            <person name="Kim S.W."/>
            <person name="Haley B."/>
            <person name="Liu N.T."/>
            <person name="Nou X."/>
        </authorList>
    </citation>
    <scope>NUCLEOTIDE SEQUENCE [LARGE SCALE GENOMIC DNA]</scope>
    <source>
        <strain evidence="11">ATCC 49129</strain>
    </source>
</reference>
<evidence type="ECO:0000313" key="11">
    <source>
        <dbReference type="Proteomes" id="UP000078572"/>
    </source>
</evidence>
<comment type="similarity">
    <text evidence="1">Belongs to the isochorismatase family.</text>
</comment>
<dbReference type="GO" id="GO:0008936">
    <property type="term" value="F:nicotinamidase activity"/>
    <property type="evidence" value="ECO:0007669"/>
    <property type="project" value="UniProtKB-EC"/>
</dbReference>
<proteinExistence type="inferred from homology"/>
<dbReference type="InterPro" id="IPR000868">
    <property type="entry name" value="Isochorismatase-like_dom"/>
</dbReference>
<feature type="domain" description="Isochorismatase-like" evidence="9">
    <location>
        <begin position="8"/>
        <end position="201"/>
    </location>
</feature>
<dbReference type="GO" id="GO:0046872">
    <property type="term" value="F:metal ion binding"/>
    <property type="evidence" value="ECO:0007669"/>
    <property type="project" value="UniProtKB-KW"/>
</dbReference>
<evidence type="ECO:0000256" key="7">
    <source>
        <dbReference type="ARBA" id="ARBA00043224"/>
    </source>
</evidence>
<dbReference type="Pfam" id="PF00857">
    <property type="entry name" value="Isochorismatase"/>
    <property type="match status" value="1"/>
</dbReference>
<keyword evidence="11" id="KW-1185">Reference proteome</keyword>
<dbReference type="OrthoDB" id="9791276at2"/>
<accession>A0A191ZW11</accession>
<dbReference type="SUPFAM" id="SSF52499">
    <property type="entry name" value="Isochorismatase-like hydrolases"/>
    <property type="match status" value="1"/>
</dbReference>
<dbReference type="FunFam" id="3.40.50.850:FF:000006">
    <property type="entry name" value="Bifunctional pyrazinamidase/nicotinamidase"/>
    <property type="match status" value="1"/>
</dbReference>
<organism evidence="10 11">
    <name type="scientific">Ralstonia insidiosa</name>
    <dbReference type="NCBI Taxonomy" id="190721"/>
    <lineage>
        <taxon>Bacteria</taxon>
        <taxon>Pseudomonadati</taxon>
        <taxon>Pseudomonadota</taxon>
        <taxon>Betaproteobacteria</taxon>
        <taxon>Burkholderiales</taxon>
        <taxon>Burkholderiaceae</taxon>
        <taxon>Ralstonia</taxon>
    </lineage>
</organism>
<evidence type="ECO:0000256" key="3">
    <source>
        <dbReference type="ARBA" id="ARBA00022723"/>
    </source>
</evidence>
<dbReference type="RefSeq" id="WP_064803211.1">
    <property type="nucleotide sequence ID" value="NZ_CP016022.1"/>
</dbReference>